<keyword evidence="1" id="KW-0560">Oxidoreductase</keyword>
<accession>A0ABR9XGE5</accession>
<organism evidence="3 4">
    <name type="scientific">Mucilaginibacter boryungensis</name>
    <dbReference type="NCBI Taxonomy" id="768480"/>
    <lineage>
        <taxon>Bacteria</taxon>
        <taxon>Pseudomonadati</taxon>
        <taxon>Bacteroidota</taxon>
        <taxon>Sphingobacteriia</taxon>
        <taxon>Sphingobacteriales</taxon>
        <taxon>Sphingobacteriaceae</taxon>
        <taxon>Mucilaginibacter</taxon>
    </lineage>
</organism>
<proteinExistence type="predicted"/>
<dbReference type="PANTHER" id="PTHR43364">
    <property type="entry name" value="NADH-SPECIFIC METHYLGLYOXAL REDUCTASE-RELATED"/>
    <property type="match status" value="1"/>
</dbReference>
<protein>
    <submittedName>
        <fullName evidence="3">Aldo/keto reductase</fullName>
    </submittedName>
</protein>
<evidence type="ECO:0000259" key="2">
    <source>
        <dbReference type="Pfam" id="PF00248"/>
    </source>
</evidence>
<evidence type="ECO:0000256" key="1">
    <source>
        <dbReference type="ARBA" id="ARBA00023002"/>
    </source>
</evidence>
<keyword evidence="4" id="KW-1185">Reference proteome</keyword>
<dbReference type="PANTHER" id="PTHR43364:SF4">
    <property type="entry name" value="NAD(P)-LINKED OXIDOREDUCTASE SUPERFAMILY PROTEIN"/>
    <property type="match status" value="1"/>
</dbReference>
<dbReference type="Proteomes" id="UP000632774">
    <property type="component" value="Unassembled WGS sequence"/>
</dbReference>
<sequence length="289" mass="31491">MAADIGLGCVTFGREIDKQTSFALMDHARAMGVKTFDTAAVYGNGSSETIVGEWLAERGVKTDEISIATKILPPYTAGGIRASVEASLKRLGIPVIELLYLHRWDDLLNHPLAWLTLDRLKTEGKIKAIGASNFNQQQLTNAIGLVKSLGVVRLSYIQNNHNLAVSDITAQMKTLCAENNINIVTYSPLGAGFLTGKHLNGVAANSRFAIMPAHQDIYFNEHANQRLQKLLDVARRTGHTPALLAMAWALHQPQIHAVLIGGRSVQQLDLAGEAIKFYAPEIFAELESV</sequence>
<dbReference type="EMBL" id="JADFFM010000001">
    <property type="protein sequence ID" value="MBE9666130.1"/>
    <property type="molecule type" value="Genomic_DNA"/>
</dbReference>
<dbReference type="RefSeq" id="WP_194105506.1">
    <property type="nucleotide sequence ID" value="NZ_JADFFM010000001.1"/>
</dbReference>
<comment type="caution">
    <text evidence="3">The sequence shown here is derived from an EMBL/GenBank/DDBJ whole genome shotgun (WGS) entry which is preliminary data.</text>
</comment>
<evidence type="ECO:0000313" key="4">
    <source>
        <dbReference type="Proteomes" id="UP000632774"/>
    </source>
</evidence>
<dbReference type="SUPFAM" id="SSF51430">
    <property type="entry name" value="NAD(P)-linked oxidoreductase"/>
    <property type="match status" value="1"/>
</dbReference>
<evidence type="ECO:0000313" key="3">
    <source>
        <dbReference type="EMBL" id="MBE9666130.1"/>
    </source>
</evidence>
<reference evidence="3 4" key="1">
    <citation type="submission" date="2020-10" db="EMBL/GenBank/DDBJ databases">
        <title>Mucilaginibacter mali sp. nov., isolated from rhizosphere soil of apple orchard.</title>
        <authorList>
            <person name="Lee J.-S."/>
            <person name="Kim H.S."/>
            <person name="Kim J.-S."/>
        </authorList>
    </citation>
    <scope>NUCLEOTIDE SEQUENCE [LARGE SCALE GENOMIC DNA]</scope>
    <source>
        <strain evidence="3 4">KCTC 23157</strain>
    </source>
</reference>
<feature type="domain" description="NADP-dependent oxidoreductase" evidence="2">
    <location>
        <begin position="5"/>
        <end position="276"/>
    </location>
</feature>
<dbReference type="PRINTS" id="PR00069">
    <property type="entry name" value="ALDKETRDTASE"/>
</dbReference>
<dbReference type="Pfam" id="PF00248">
    <property type="entry name" value="Aldo_ket_red"/>
    <property type="match status" value="1"/>
</dbReference>
<dbReference type="InterPro" id="IPR036812">
    <property type="entry name" value="NAD(P)_OxRdtase_dom_sf"/>
</dbReference>
<dbReference type="InterPro" id="IPR050523">
    <property type="entry name" value="AKR_Detox_Biosynth"/>
</dbReference>
<gene>
    <name evidence="3" type="ORF">IRJ18_07135</name>
</gene>
<dbReference type="InterPro" id="IPR023210">
    <property type="entry name" value="NADP_OxRdtase_dom"/>
</dbReference>
<dbReference type="Gene3D" id="3.20.20.100">
    <property type="entry name" value="NADP-dependent oxidoreductase domain"/>
    <property type="match status" value="1"/>
</dbReference>
<name>A0ABR9XGE5_9SPHI</name>
<dbReference type="InterPro" id="IPR020471">
    <property type="entry name" value="AKR"/>
</dbReference>